<feature type="domain" description="Methyltransferase type 11" evidence="1">
    <location>
        <begin position="35"/>
        <end position="127"/>
    </location>
</feature>
<accession>A0A2T4UKU6</accession>
<comment type="caution">
    <text evidence="2">The sequence shown here is derived from an EMBL/GenBank/DDBJ whole genome shotgun (WGS) entry which is preliminary data.</text>
</comment>
<sequence>MTPLIPARLRARLSRATPPREELVAAHVAGRSFADVGCMWSVHGAIAFAAEDAGASEVSGMDLMGETPEFQAEHARRRSRMRFVQGDLHDEVALAGLGPHDVVWCSGVLYHAPHPLLTLERLRSVTRETLILATETIPERIGARNVCVFAPEPGIHPTHTEPFDPARSYVNWYWAITPSALRAMLDATGFAVVQEHRTPFHTTVVAQRG</sequence>
<dbReference type="RefSeq" id="WP_107568484.1">
    <property type="nucleotide sequence ID" value="NZ_PYYB01000001.1"/>
</dbReference>
<dbReference type="SUPFAM" id="SSF53335">
    <property type="entry name" value="S-adenosyl-L-methionine-dependent methyltransferases"/>
    <property type="match status" value="1"/>
</dbReference>
<reference evidence="2 3" key="1">
    <citation type="submission" date="2018-03" db="EMBL/GenBank/DDBJ databases">
        <title>Aquarubrobacter algicola gen. nov., sp. nov., a novel actinobacterium isolated from shallow eutrophic lake during the end of cyanobacterial harmful algal blooms.</title>
        <authorList>
            <person name="Chun S.J."/>
        </authorList>
    </citation>
    <scope>NUCLEOTIDE SEQUENCE [LARGE SCALE GENOMIC DNA]</scope>
    <source>
        <strain evidence="2 3">Seoho-28</strain>
    </source>
</reference>
<name>A0A2T4UKU6_9ACTN</name>
<evidence type="ECO:0000313" key="3">
    <source>
        <dbReference type="Proteomes" id="UP000240739"/>
    </source>
</evidence>
<dbReference type="AlphaFoldDB" id="A0A2T4UKU6"/>
<dbReference type="GO" id="GO:0008757">
    <property type="term" value="F:S-adenosylmethionine-dependent methyltransferase activity"/>
    <property type="evidence" value="ECO:0007669"/>
    <property type="project" value="InterPro"/>
</dbReference>
<dbReference type="EMBL" id="PYYB01000001">
    <property type="protein sequence ID" value="PTL59840.1"/>
    <property type="molecule type" value="Genomic_DNA"/>
</dbReference>
<dbReference type="OrthoDB" id="3366024at2"/>
<protein>
    <recommendedName>
        <fullName evidence="1">Methyltransferase type 11 domain-containing protein</fullName>
    </recommendedName>
</protein>
<dbReference type="InterPro" id="IPR013216">
    <property type="entry name" value="Methyltransf_11"/>
</dbReference>
<keyword evidence="3" id="KW-1185">Reference proteome</keyword>
<dbReference type="Proteomes" id="UP000240739">
    <property type="component" value="Unassembled WGS sequence"/>
</dbReference>
<evidence type="ECO:0000259" key="1">
    <source>
        <dbReference type="Pfam" id="PF08241"/>
    </source>
</evidence>
<evidence type="ECO:0000313" key="2">
    <source>
        <dbReference type="EMBL" id="PTL59840.1"/>
    </source>
</evidence>
<organism evidence="2 3">
    <name type="scientific">Paraconexibacter algicola</name>
    <dbReference type="NCBI Taxonomy" id="2133960"/>
    <lineage>
        <taxon>Bacteria</taxon>
        <taxon>Bacillati</taxon>
        <taxon>Actinomycetota</taxon>
        <taxon>Thermoleophilia</taxon>
        <taxon>Solirubrobacterales</taxon>
        <taxon>Paraconexibacteraceae</taxon>
        <taxon>Paraconexibacter</taxon>
    </lineage>
</organism>
<dbReference type="InterPro" id="IPR029063">
    <property type="entry name" value="SAM-dependent_MTases_sf"/>
</dbReference>
<dbReference type="Pfam" id="PF08241">
    <property type="entry name" value="Methyltransf_11"/>
    <property type="match status" value="1"/>
</dbReference>
<proteinExistence type="predicted"/>
<dbReference type="Gene3D" id="3.40.50.150">
    <property type="entry name" value="Vaccinia Virus protein VP39"/>
    <property type="match status" value="1"/>
</dbReference>
<dbReference type="CDD" id="cd02440">
    <property type="entry name" value="AdoMet_MTases"/>
    <property type="match status" value="1"/>
</dbReference>
<gene>
    <name evidence="2" type="ORF">C7Y72_09345</name>
</gene>